<keyword evidence="2" id="KW-0732">Signal</keyword>
<name>A0AA37V7Y1_9BACT</name>
<evidence type="ECO:0000256" key="1">
    <source>
        <dbReference type="SAM" id="MobiDB-lite"/>
    </source>
</evidence>
<dbReference type="RefSeq" id="WP_284351667.1">
    <property type="nucleotide sequence ID" value="NZ_BRXS01000006.1"/>
</dbReference>
<evidence type="ECO:0008006" key="5">
    <source>
        <dbReference type="Google" id="ProtNLM"/>
    </source>
</evidence>
<feature type="chain" id="PRO_5041359719" description="Organic solvent tolerance-like N-terminal domain-containing protein" evidence="2">
    <location>
        <begin position="24"/>
        <end position="582"/>
    </location>
</feature>
<dbReference type="AlphaFoldDB" id="A0AA37V7Y1"/>
<comment type="caution">
    <text evidence="3">The sequence shown here is derived from an EMBL/GenBank/DDBJ whole genome shotgun (WGS) entry which is preliminary data.</text>
</comment>
<proteinExistence type="predicted"/>
<evidence type="ECO:0000313" key="4">
    <source>
        <dbReference type="Proteomes" id="UP001161325"/>
    </source>
</evidence>
<protein>
    <recommendedName>
        <fullName evidence="5">Organic solvent tolerance-like N-terminal domain-containing protein</fullName>
    </recommendedName>
</protein>
<organism evidence="3 4">
    <name type="scientific">Roseisolibacter agri</name>
    <dbReference type="NCBI Taxonomy" id="2014610"/>
    <lineage>
        <taxon>Bacteria</taxon>
        <taxon>Pseudomonadati</taxon>
        <taxon>Gemmatimonadota</taxon>
        <taxon>Gemmatimonadia</taxon>
        <taxon>Gemmatimonadales</taxon>
        <taxon>Gemmatimonadaceae</taxon>
        <taxon>Roseisolibacter</taxon>
    </lineage>
</organism>
<feature type="region of interest" description="Disordered" evidence="1">
    <location>
        <begin position="507"/>
        <end position="582"/>
    </location>
</feature>
<evidence type="ECO:0000313" key="3">
    <source>
        <dbReference type="EMBL" id="GLC27221.1"/>
    </source>
</evidence>
<keyword evidence="4" id="KW-1185">Reference proteome</keyword>
<sequence>MPRPAARAWALGALALLTAVAGACSRLPGRRGGTPAPRDTAPVAVDTTRRDTTPAAAVRDSAARADSIRRADSVRTDSARADSIAGRPRRTSVDPSSRCGEVTFNEPQVYPTSRLQRLSDGQGKYITFFGGGVFARCVAVGSTLRADSAESYESLGQIILVGNVVYDEPRRARLTSMRLTYYTNEERLMAEGSVVMTMPSGTTMMGPSVEYLRAVTRVRPASRLTAIGRPTLQVVGGAARGTAAARAPDTSVTTIVANTIVNEADSVVYASGQVQIERTDVLSNSDSATFDQGTDVARLLRRATIRGTRDRPFTLSGARIDLYARERQLTRVVSRDSARIVSEDINLRSDTVDLRLTEGRLERAFAWGPSRAIATSPDRDVTADSIAAVLPGQRVRELWAVRRAVASSIPDTAKLVSKERDLLRGDTIHAQFDTLAAKRDTTKTPPVRRIRAAGHASSLYQVASSKGRTAPPAINYVRGRTITVDFDSGQVETVTVTDSAAGAYLEPVDSTRDSTRVDSIAVPTVVPARPGAPLPGRPAPGNPAPGSPATPTPAAPTRPAGTPPPAAAPFRHEPLEPSLDRR</sequence>
<feature type="compositionally biased region" description="Basic and acidic residues" evidence="1">
    <location>
        <begin position="570"/>
        <end position="582"/>
    </location>
</feature>
<feature type="compositionally biased region" description="Pro residues" evidence="1">
    <location>
        <begin position="530"/>
        <end position="567"/>
    </location>
</feature>
<evidence type="ECO:0000256" key="2">
    <source>
        <dbReference type="SAM" id="SignalP"/>
    </source>
</evidence>
<dbReference type="EMBL" id="BRXS01000006">
    <property type="protein sequence ID" value="GLC27221.1"/>
    <property type="molecule type" value="Genomic_DNA"/>
</dbReference>
<feature type="region of interest" description="Disordered" evidence="1">
    <location>
        <begin position="52"/>
        <end position="97"/>
    </location>
</feature>
<reference evidence="3" key="1">
    <citation type="submission" date="2022-08" db="EMBL/GenBank/DDBJ databases">
        <title>Draft genome sequencing of Roseisolibacter agri AW1220.</title>
        <authorList>
            <person name="Tobiishi Y."/>
            <person name="Tonouchi A."/>
        </authorList>
    </citation>
    <scope>NUCLEOTIDE SEQUENCE</scope>
    <source>
        <strain evidence="3">AW1220</strain>
    </source>
</reference>
<feature type="signal peptide" evidence="2">
    <location>
        <begin position="1"/>
        <end position="23"/>
    </location>
</feature>
<dbReference type="PROSITE" id="PS51257">
    <property type="entry name" value="PROKAR_LIPOPROTEIN"/>
    <property type="match status" value="1"/>
</dbReference>
<accession>A0AA37V7Y1</accession>
<gene>
    <name evidence="3" type="ORF">rosag_37340</name>
</gene>
<dbReference type="Proteomes" id="UP001161325">
    <property type="component" value="Unassembled WGS sequence"/>
</dbReference>
<feature type="compositionally biased region" description="Basic and acidic residues" evidence="1">
    <location>
        <begin position="61"/>
        <end position="80"/>
    </location>
</feature>